<comment type="caution">
    <text evidence="1">The sequence shown here is derived from an EMBL/GenBank/DDBJ whole genome shotgun (WGS) entry which is preliminary data.</text>
</comment>
<dbReference type="Proteomes" id="UP000823123">
    <property type="component" value="Unassembled WGS sequence"/>
</dbReference>
<dbReference type="InterPro" id="IPR013324">
    <property type="entry name" value="RNA_pol_sigma_r3/r4-like"/>
</dbReference>
<protein>
    <recommendedName>
        <fullName evidence="3">Sigma-70 family RNA polymerase sigma factor</fullName>
    </recommendedName>
</protein>
<sequence>MQSSIKTKKDLKKYFSKYKYFEKIKFKLVKEKNKLEDKYTTLRATNFDEKIFSNFNNSKEKQLYKYLELLEKQDNKLLIIKLEQDKIKDLINYVDDIQREVLIDIYINFFSYSEISKKYNFCERYIYKLEDKALLDILDYLKVKKSDEILTIF</sequence>
<name>A0ABS1C7Q3_9FIRM</name>
<evidence type="ECO:0000313" key="2">
    <source>
        <dbReference type="Proteomes" id="UP000823123"/>
    </source>
</evidence>
<organism evidence="1 2">
    <name type="scientific">Parvimonas parva</name>
    <dbReference type="NCBI Taxonomy" id="2769485"/>
    <lineage>
        <taxon>Bacteria</taxon>
        <taxon>Bacillati</taxon>
        <taxon>Bacillota</taxon>
        <taxon>Tissierellia</taxon>
        <taxon>Tissierellales</taxon>
        <taxon>Peptoniphilaceae</taxon>
        <taxon>Parvimonas</taxon>
    </lineage>
</organism>
<evidence type="ECO:0000313" key="1">
    <source>
        <dbReference type="EMBL" id="MBK1468133.1"/>
    </source>
</evidence>
<gene>
    <name evidence="1" type="ORF">IBJ83_02220</name>
</gene>
<dbReference type="EMBL" id="JACVDA010000005">
    <property type="protein sequence ID" value="MBK1468133.1"/>
    <property type="molecule type" value="Genomic_DNA"/>
</dbReference>
<evidence type="ECO:0008006" key="3">
    <source>
        <dbReference type="Google" id="ProtNLM"/>
    </source>
</evidence>
<accession>A0ABS1C7Q3</accession>
<reference evidence="1 2" key="1">
    <citation type="submission" date="2020-09" db="EMBL/GenBank/DDBJ databases">
        <title>Parvimonas S3374 sp. nov.</title>
        <authorList>
            <person name="Buhl M."/>
        </authorList>
    </citation>
    <scope>NUCLEOTIDE SEQUENCE [LARGE SCALE GENOMIC DNA]</scope>
    <source>
        <strain evidence="1 2">S3374</strain>
    </source>
</reference>
<dbReference type="RefSeq" id="WP_201275161.1">
    <property type="nucleotide sequence ID" value="NZ_JACVDA010000005.1"/>
</dbReference>
<proteinExistence type="predicted"/>
<keyword evidence="2" id="KW-1185">Reference proteome</keyword>
<dbReference type="SUPFAM" id="SSF88659">
    <property type="entry name" value="Sigma3 and sigma4 domains of RNA polymerase sigma factors"/>
    <property type="match status" value="1"/>
</dbReference>